<feature type="region of interest" description="Disordered" evidence="4">
    <location>
        <begin position="33"/>
        <end position="70"/>
    </location>
</feature>
<dbReference type="GO" id="GO:0008017">
    <property type="term" value="F:microtubule binding"/>
    <property type="evidence" value="ECO:0007669"/>
    <property type="project" value="TreeGrafter"/>
</dbReference>
<feature type="compositionally biased region" description="Polar residues" evidence="4">
    <location>
        <begin position="891"/>
        <end position="908"/>
    </location>
</feature>
<reference evidence="7" key="1">
    <citation type="submission" date="2025-08" db="UniProtKB">
        <authorList>
            <consortium name="RefSeq"/>
        </authorList>
    </citation>
    <scope>IDENTIFICATION</scope>
    <source>
        <tissue evidence="7">Spleen</tissue>
    </source>
</reference>
<name>A0A6P5LF44_PHACI</name>
<evidence type="ECO:0000256" key="3">
    <source>
        <dbReference type="ARBA" id="ARBA00023212"/>
    </source>
</evidence>
<evidence type="ECO:0000256" key="2">
    <source>
        <dbReference type="ARBA" id="ARBA00022490"/>
    </source>
</evidence>
<dbReference type="PANTHER" id="PTHR21553">
    <property type="entry name" value="ALMS1-RELATED"/>
    <property type="match status" value="1"/>
</dbReference>
<evidence type="ECO:0000256" key="1">
    <source>
        <dbReference type="ARBA" id="ARBA00004300"/>
    </source>
</evidence>
<gene>
    <name evidence="7" type="primary">LOC110218383</name>
</gene>
<feature type="compositionally biased region" description="Basic residues" evidence="4">
    <location>
        <begin position="1382"/>
        <end position="1391"/>
    </location>
</feature>
<dbReference type="GO" id="GO:0005814">
    <property type="term" value="C:centriole"/>
    <property type="evidence" value="ECO:0007669"/>
    <property type="project" value="TreeGrafter"/>
</dbReference>
<feature type="compositionally biased region" description="Basic and acidic residues" evidence="4">
    <location>
        <begin position="1681"/>
        <end position="1690"/>
    </location>
</feature>
<feature type="region of interest" description="Disordered" evidence="4">
    <location>
        <begin position="1485"/>
        <end position="1528"/>
    </location>
</feature>
<feature type="compositionally biased region" description="Polar residues" evidence="4">
    <location>
        <begin position="647"/>
        <end position="669"/>
    </location>
</feature>
<evidence type="ECO:0000313" key="7">
    <source>
        <dbReference type="RefSeq" id="XP_020856717.1"/>
    </source>
</evidence>
<feature type="region of interest" description="Disordered" evidence="4">
    <location>
        <begin position="1115"/>
        <end position="1142"/>
    </location>
</feature>
<dbReference type="Proteomes" id="UP000515140">
    <property type="component" value="Unplaced"/>
</dbReference>
<feature type="domain" description="ALMS motif" evidence="5">
    <location>
        <begin position="1709"/>
        <end position="1840"/>
    </location>
</feature>
<evidence type="ECO:0000313" key="6">
    <source>
        <dbReference type="Proteomes" id="UP000515140"/>
    </source>
</evidence>
<sequence length="1844" mass="205813">MEDDTNIKGLQLSENGIISSGRVAEMLREEKYNMNDLPKKREPLQNDETSRGSTFHSGLTDQVRDGASEHSIPSLTFSQAKSLQSTSTADNKPAAAEPLLADAEVKECQDHASQTPPEKKVYHHPCFFDPHSFVPPIRSGPVPVIEPQVLCPTTLRNTSNVRSNFNSGVSHVSWSIPLESYSHRDLPVSTGTSQHPDYREKTVTQVESTFRQREEWASESTPETFPKSKQAEEKLVSPEVPFATSGYKEDFKIISEHVQRLIDHWDSHLLEDNVHAVPLPIPTPVSVDNGDTKGKPTLSDIKETPMCVDKDGKKGKPVPSDIKETSESESKADKGLHMLLVEAENIAQKRFSSSPSLYPDVTSPQPSRLDDIREVPLTKDSMGLSQRLKWDEKMIPTMNVDTNTVNHFSSQRDTGKASVQETERKARVALKETLRQCETVRSVSRCERDRSSTFIEDEISVPGIPLTSSNSSSDSSDMRVSYIWDPVSDSFFGYLPNFPTHVYMGDIQEREIISDSDDGCSSDDSLAVHVRHLLTCDAPGSLATQMLRDAEEKECRVRARAWNLKFNLATERGDVVTELDEADLRKVEEIKASLCGSGRPLDVIQDLPCPVGIGNVSETCNHLFIETHEEACFRTMTNEQFGGPSQGFRSNESSEMSQRQSTASWSTRCGSHAKSTVQTSQLKAWSFSRSGSHQPFPGSISESHYVNRSDSKVIQPVSLSSRPPSEFCSEALKRSQCISSAPVVVQADQGQSPPVGAQRPSMPVSENPVLTSNRMLASSLKKDPVLAGYHPHRVSFDLSATAKGFQEKEPTTAAMPLASIKEHQDLARGSSPKALGVTEKGVDFLIEFPSGISPEEQGRHHQPRNVSPADSKAECGVCASRVKHHGPSRLPTPQRQVSPAPSLSSSPKQRAISYLRITLSPKASNAIPDGETPEKRQHALDGGARTRLNDALTVKTCASKLRSLVPLEPASQELTITPSLDEKEFSNCTRHKTSRPSESLSRQTQVSVSDLDACAHSKGVQSSQGCGPSDHFRNADTVTSLKLLSDAITQITTESSEKTTFSSEIIINSQAHSILNKPSHCPTAQLSLLPYKPSGSAEMYYVPSSLEPSQYPVAKSETTLESSHSGSNDAIAPDFPPEALGTRDENVSDIVTIKHKEGIYSKKAGRKAAWPAERNPTPKDVSESTDQLELENTTHSVFKSAQFYFHHPVHHQHDHDFFSCCEPWGRGAFLAHSRRDKDPCFSPPFETYEDEHRFSPLQTEMDYTRIERYCWNVGGGRDPGAGQRLEENLKIGSKMSSGQETSRIRFSLAQTLEPSATLNELWNRFQERQKKQKPPTSTSSDELSLVDRLDRLAKVLQKPMMLSLQVSQPARDDCREESTQQQRRRKHQLKKKDKDESLSFHRARLPPQSPFGLVGRNQMKPTCPQQPGLDSVSPISSDSRPSPETEDPMFESDVTTQTDGEAGPLAEMSSDVSIIDLARIVQRRMHVSPTRQQKHLSERQREESRKVAKWKKSPPTSPQLRRKGMQVDSVISSDSVSTVSSAWSPSPTHRKKQTVRMLNKGVQTGELEIVRSTRKHTRDFGVTFPTPDYNVTGRRVDKYVNSSSPGSSSEEKKPVTVHLWTKKLRRSQPPRCEGVSWFIPAENLRCSSKKENQSSCVSGPGPSWFAPLTHTKLEAAPSRAELADGGRGSDRLQVASPGLSDDKEAHRRFVKAGLQESLERLRPDFISRSGARVKRLRLMMEERKLQRLLQRERDELFNTAEQQRESQDIACFLSKKGYMTMRNRTITKKEMVQRSKRIYEQLPEVRKKREEEQRKSAYTMYRCKAQLYKTKITNRVLGRKVPWD</sequence>
<protein>
    <submittedName>
        <fullName evidence="7">LOW QUALITY PROTEIN: Alstrom syndrome protein 1-like</fullName>
    </submittedName>
</protein>
<dbReference type="RefSeq" id="XP_020856717.1">
    <property type="nucleotide sequence ID" value="XM_021001058.1"/>
</dbReference>
<accession>A0A6P5LF44</accession>
<feature type="region of interest" description="Disordered" evidence="4">
    <location>
        <begin position="643"/>
        <end position="669"/>
    </location>
</feature>
<dbReference type="InterPro" id="IPR029299">
    <property type="entry name" value="ALMS_motif"/>
</dbReference>
<keyword evidence="2" id="KW-0963">Cytoplasm</keyword>
<feature type="region of interest" description="Disordered" evidence="4">
    <location>
        <begin position="923"/>
        <end position="944"/>
    </location>
</feature>
<organism evidence="6 7">
    <name type="scientific">Phascolarctos cinereus</name>
    <name type="common">Koala</name>
    <dbReference type="NCBI Taxonomy" id="38626"/>
    <lineage>
        <taxon>Eukaryota</taxon>
        <taxon>Metazoa</taxon>
        <taxon>Chordata</taxon>
        <taxon>Craniata</taxon>
        <taxon>Vertebrata</taxon>
        <taxon>Euteleostomi</taxon>
        <taxon>Mammalia</taxon>
        <taxon>Metatheria</taxon>
        <taxon>Diprotodontia</taxon>
        <taxon>Phascolarctidae</taxon>
        <taxon>Phascolarctos</taxon>
    </lineage>
</organism>
<dbReference type="InParanoid" id="A0A6P5LF44"/>
<dbReference type="GeneID" id="110218383"/>
<keyword evidence="3" id="KW-0206">Cytoskeleton</keyword>
<evidence type="ECO:0000256" key="4">
    <source>
        <dbReference type="SAM" id="MobiDB-lite"/>
    </source>
</evidence>
<dbReference type="Pfam" id="PF15309">
    <property type="entry name" value="ALMS_motif"/>
    <property type="match status" value="1"/>
</dbReference>
<dbReference type="PANTHER" id="PTHR21553:SF22">
    <property type="entry name" value="CENTROSOME-ASSOCIATED PROTEIN ALMS1"/>
    <property type="match status" value="1"/>
</dbReference>
<keyword evidence="6" id="KW-1185">Reference proteome</keyword>
<feature type="compositionally biased region" description="Polar residues" evidence="4">
    <location>
        <begin position="1116"/>
        <end position="1128"/>
    </location>
</feature>
<feature type="region of interest" description="Disordered" evidence="4">
    <location>
        <begin position="851"/>
        <end position="909"/>
    </location>
</feature>
<feature type="region of interest" description="Disordered" evidence="4">
    <location>
        <begin position="285"/>
        <end position="331"/>
    </location>
</feature>
<feature type="region of interest" description="Disordered" evidence="4">
    <location>
        <begin position="213"/>
        <end position="232"/>
    </location>
</feature>
<dbReference type="GO" id="GO:0046599">
    <property type="term" value="P:regulation of centriole replication"/>
    <property type="evidence" value="ECO:0007669"/>
    <property type="project" value="TreeGrafter"/>
</dbReference>
<feature type="compositionally biased region" description="Low complexity" evidence="4">
    <location>
        <begin position="1431"/>
        <end position="1442"/>
    </location>
</feature>
<dbReference type="GO" id="GO:0005813">
    <property type="term" value="C:centrosome"/>
    <property type="evidence" value="ECO:0007669"/>
    <property type="project" value="UniProtKB-SubCell"/>
</dbReference>
<evidence type="ECO:0000259" key="5">
    <source>
        <dbReference type="Pfam" id="PF15309"/>
    </source>
</evidence>
<feature type="compositionally biased region" description="Basic and acidic residues" evidence="4">
    <location>
        <begin position="1495"/>
        <end position="1506"/>
    </location>
</feature>
<feature type="compositionally biased region" description="Basic and acidic residues" evidence="4">
    <location>
        <begin position="321"/>
        <end position="331"/>
    </location>
</feature>
<feature type="region of interest" description="Disordered" evidence="4">
    <location>
        <begin position="1363"/>
        <end position="1469"/>
    </location>
</feature>
<proteinExistence type="predicted"/>
<feature type="compositionally biased region" description="Basic and acidic residues" evidence="4">
    <location>
        <begin position="290"/>
        <end position="314"/>
    </location>
</feature>
<feature type="region of interest" description="Disordered" evidence="4">
    <location>
        <begin position="1678"/>
        <end position="1706"/>
    </location>
</feature>
<feature type="compositionally biased region" description="Basic and acidic residues" evidence="4">
    <location>
        <begin position="33"/>
        <end position="50"/>
    </location>
</feature>
<comment type="subcellular location">
    <subcellularLocation>
        <location evidence="1">Cytoplasm</location>
        <location evidence="1">Cytoskeleton</location>
        <location evidence="1">Microtubule organizing center</location>
        <location evidence="1">Centrosome</location>
    </subcellularLocation>
</comment>
<dbReference type="KEGG" id="pcw:110218383"/>
<feature type="compositionally biased region" description="Polar residues" evidence="4">
    <location>
        <begin position="51"/>
        <end position="60"/>
    </location>
</feature>
<dbReference type="GO" id="GO:0005829">
    <property type="term" value="C:cytosol"/>
    <property type="evidence" value="ECO:0007669"/>
    <property type="project" value="TreeGrafter"/>
</dbReference>